<feature type="signal peptide" evidence="1">
    <location>
        <begin position="1"/>
        <end position="19"/>
    </location>
</feature>
<feature type="chain" id="PRO_5042911873" evidence="1">
    <location>
        <begin position="20"/>
        <end position="223"/>
    </location>
</feature>
<dbReference type="AlphaFoldDB" id="A0AAP7ZIB3"/>
<organism evidence="2 3">
    <name type="scientific">Ralstonia solanacearum K60</name>
    <dbReference type="NCBI Taxonomy" id="1091042"/>
    <lineage>
        <taxon>Bacteria</taxon>
        <taxon>Pseudomonadati</taxon>
        <taxon>Pseudomonadota</taxon>
        <taxon>Betaproteobacteria</taxon>
        <taxon>Burkholderiales</taxon>
        <taxon>Burkholderiaceae</taxon>
        <taxon>Ralstonia</taxon>
        <taxon>Ralstonia solanacearum species complex</taxon>
    </lineage>
</organism>
<dbReference type="EMBL" id="NCTK01000002">
    <property type="protein sequence ID" value="OYQ09607.1"/>
    <property type="molecule type" value="Genomic_DNA"/>
</dbReference>
<reference evidence="2 3" key="1">
    <citation type="submission" date="2017-04" db="EMBL/GenBank/DDBJ databases">
        <title>Genome Announcement: Closed genomes of Ralstonia solanacearum strains K60, UW551, and UW700.</title>
        <authorList>
            <person name="Hayes M."/>
            <person name="Macintyre A.M."/>
            <person name="Allen C."/>
        </authorList>
    </citation>
    <scope>NUCLEOTIDE SEQUENCE [LARGE SCALE GENOMIC DNA]</scope>
    <source>
        <strain evidence="2 3">UW25</strain>
    </source>
</reference>
<dbReference type="SUPFAM" id="SSF51735">
    <property type="entry name" value="NAD(P)-binding Rossmann-fold domains"/>
    <property type="match status" value="1"/>
</dbReference>
<evidence type="ECO:0000313" key="3">
    <source>
        <dbReference type="Proteomes" id="UP000216164"/>
    </source>
</evidence>
<comment type="caution">
    <text evidence="2">The sequence shown here is derived from an EMBL/GenBank/DDBJ whole genome shotgun (WGS) entry which is preliminary data.</text>
</comment>
<keyword evidence="1" id="KW-0732">Signal</keyword>
<accession>A0AAP7ZIB3</accession>
<evidence type="ECO:0000256" key="1">
    <source>
        <dbReference type="SAM" id="SignalP"/>
    </source>
</evidence>
<name>A0AAP7ZIB3_RALSL</name>
<gene>
    <name evidence="2" type="ORF">B7R77_22315</name>
</gene>
<sequence>MLRVILAILLALPCAIADAAPSTSAPEAPQAGPAGPEIRYRDDIAYLSGGIGRDEVARMQAMAGRFNVRLRLVAARGGEALSDVAVSVVDARGRLRLRLVTAGPLLYLRLPPGVYRIHAEYRGAMQTVAITARRRSADVVIRLPVDANAGEWLLCKQGARSPSTVTGRPRVPGGSPQGILPQIPVGRLGHPDEVAALVAFLCTDDAAFITGANLAVNGGQHMQ</sequence>
<dbReference type="Pfam" id="PF13561">
    <property type="entry name" value="adh_short_C2"/>
    <property type="match status" value="1"/>
</dbReference>
<dbReference type="Gene3D" id="3.40.50.720">
    <property type="entry name" value="NAD(P)-binding Rossmann-like Domain"/>
    <property type="match status" value="1"/>
</dbReference>
<protein>
    <submittedName>
        <fullName evidence="2">Uncharacterized protein</fullName>
    </submittedName>
</protein>
<proteinExistence type="predicted"/>
<evidence type="ECO:0000313" key="2">
    <source>
        <dbReference type="EMBL" id="OYQ09607.1"/>
    </source>
</evidence>
<dbReference type="InterPro" id="IPR002347">
    <property type="entry name" value="SDR_fam"/>
</dbReference>
<dbReference type="Proteomes" id="UP000216164">
    <property type="component" value="Unassembled WGS sequence"/>
</dbReference>
<dbReference type="InterPro" id="IPR036291">
    <property type="entry name" value="NAD(P)-bd_dom_sf"/>
</dbReference>